<dbReference type="EMBL" id="CP003597">
    <property type="protein sequence ID" value="AFY87883.1"/>
    <property type="molecule type" value="Genomic_DNA"/>
</dbReference>
<dbReference type="PATRIC" id="fig|251229.3.peg.2815"/>
<dbReference type="RefSeq" id="WP_015154431.1">
    <property type="nucleotide sequence ID" value="NC_019695.1"/>
</dbReference>
<dbReference type="InParanoid" id="K9TZT1"/>
<dbReference type="GO" id="GO:0006508">
    <property type="term" value="P:proteolysis"/>
    <property type="evidence" value="ECO:0007669"/>
    <property type="project" value="UniProtKB-KW"/>
</dbReference>
<dbReference type="AlphaFoldDB" id="K9TZT1"/>
<dbReference type="Pfam" id="PF02897">
    <property type="entry name" value="Peptidase_S9_N"/>
    <property type="match status" value="1"/>
</dbReference>
<dbReference type="KEGG" id="cthe:Chro_2393"/>
<accession>K9TZT1</accession>
<evidence type="ECO:0000256" key="4">
    <source>
        <dbReference type="ARBA" id="ARBA00022825"/>
    </source>
</evidence>
<evidence type="ECO:0000313" key="7">
    <source>
        <dbReference type="EMBL" id="AFY87883.1"/>
    </source>
</evidence>
<dbReference type="EC" id="3.4.21.83" evidence="7"/>
<dbReference type="OrthoDB" id="9801421at2"/>
<evidence type="ECO:0000259" key="5">
    <source>
        <dbReference type="Pfam" id="PF00326"/>
    </source>
</evidence>
<dbReference type="Gene3D" id="2.130.10.120">
    <property type="entry name" value="Prolyl oligopeptidase, N-terminal domain"/>
    <property type="match status" value="1"/>
</dbReference>
<comment type="similarity">
    <text evidence="1">Belongs to the peptidase S9A family.</text>
</comment>
<dbReference type="STRING" id="251229.Chro_2393"/>
<protein>
    <submittedName>
        <fullName evidence="7">Oligopeptidase B</fullName>
        <ecNumber evidence="7">3.4.21.83</ecNumber>
    </submittedName>
</protein>
<dbReference type="GO" id="GO:0004252">
    <property type="term" value="F:serine-type endopeptidase activity"/>
    <property type="evidence" value="ECO:0007669"/>
    <property type="project" value="UniProtKB-EC"/>
</dbReference>
<organism evidence="7 8">
    <name type="scientific">Chroococcidiopsis thermalis (strain PCC 7203)</name>
    <dbReference type="NCBI Taxonomy" id="251229"/>
    <lineage>
        <taxon>Bacteria</taxon>
        <taxon>Bacillati</taxon>
        <taxon>Cyanobacteriota</taxon>
        <taxon>Cyanophyceae</taxon>
        <taxon>Chroococcidiopsidales</taxon>
        <taxon>Chroococcidiopsidaceae</taxon>
        <taxon>Chroococcidiopsis</taxon>
    </lineage>
</organism>
<dbReference type="PRINTS" id="PR00862">
    <property type="entry name" value="PROLIGOPTASE"/>
</dbReference>
<dbReference type="InterPro" id="IPR051543">
    <property type="entry name" value="Serine_Peptidase_S9A"/>
</dbReference>
<evidence type="ECO:0000259" key="6">
    <source>
        <dbReference type="Pfam" id="PF02897"/>
    </source>
</evidence>
<dbReference type="Proteomes" id="UP000010384">
    <property type="component" value="Chromosome"/>
</dbReference>
<keyword evidence="2" id="KW-0645">Protease</keyword>
<name>K9TZT1_CHRTP</name>
<keyword evidence="4" id="KW-0720">Serine protease</keyword>
<dbReference type="FunFam" id="3.40.50.1820:FF:000005">
    <property type="entry name" value="Prolyl endopeptidase"/>
    <property type="match status" value="1"/>
</dbReference>
<evidence type="ECO:0000256" key="1">
    <source>
        <dbReference type="ARBA" id="ARBA00005228"/>
    </source>
</evidence>
<feature type="domain" description="Peptidase S9 prolyl oligopeptidase catalytic" evidence="5">
    <location>
        <begin position="472"/>
        <end position="686"/>
    </location>
</feature>
<dbReference type="InterPro" id="IPR029058">
    <property type="entry name" value="AB_hydrolase_fold"/>
</dbReference>
<dbReference type="PANTHER" id="PTHR11757:SF19">
    <property type="entry name" value="PROLYL ENDOPEPTIDASE-LIKE"/>
    <property type="match status" value="1"/>
</dbReference>
<keyword evidence="3 7" id="KW-0378">Hydrolase</keyword>
<dbReference type="InterPro" id="IPR001375">
    <property type="entry name" value="Peptidase_S9_cat"/>
</dbReference>
<feature type="domain" description="Peptidase S9A N-terminal" evidence="6">
    <location>
        <begin position="14"/>
        <end position="411"/>
    </location>
</feature>
<dbReference type="SUPFAM" id="SSF53474">
    <property type="entry name" value="alpha/beta-Hydrolases"/>
    <property type="match status" value="1"/>
</dbReference>
<gene>
    <name evidence="7" type="ORF">Chro_2393</name>
</gene>
<proteinExistence type="inferred from homology"/>
<dbReference type="PANTHER" id="PTHR11757">
    <property type="entry name" value="PROTEASE FAMILY S9A OLIGOPEPTIDASE"/>
    <property type="match status" value="1"/>
</dbReference>
<dbReference type="InterPro" id="IPR023302">
    <property type="entry name" value="Pept_S9A_N"/>
</dbReference>
<reference evidence="7 8" key="1">
    <citation type="submission" date="2012-06" db="EMBL/GenBank/DDBJ databases">
        <title>Finished chromosome of genome of Chroococcidiopsis thermalis PCC 7203.</title>
        <authorList>
            <consortium name="US DOE Joint Genome Institute"/>
            <person name="Gugger M."/>
            <person name="Coursin T."/>
            <person name="Rippka R."/>
            <person name="Tandeau De Marsac N."/>
            <person name="Huntemann M."/>
            <person name="Wei C.-L."/>
            <person name="Han J."/>
            <person name="Detter J.C."/>
            <person name="Han C."/>
            <person name="Tapia R."/>
            <person name="Davenport K."/>
            <person name="Daligault H."/>
            <person name="Erkkila T."/>
            <person name="Gu W."/>
            <person name="Munk A.C.C."/>
            <person name="Teshima H."/>
            <person name="Xu Y."/>
            <person name="Chain P."/>
            <person name="Chen A."/>
            <person name="Krypides N."/>
            <person name="Mavromatis K."/>
            <person name="Markowitz V."/>
            <person name="Szeto E."/>
            <person name="Ivanova N."/>
            <person name="Mikhailova N."/>
            <person name="Ovchinnikova G."/>
            <person name="Pagani I."/>
            <person name="Pati A."/>
            <person name="Goodwin L."/>
            <person name="Peters L."/>
            <person name="Pitluck S."/>
            <person name="Woyke T."/>
            <person name="Kerfeld C."/>
        </authorList>
    </citation>
    <scope>NUCLEOTIDE SEQUENCE [LARGE SCALE GENOMIC DNA]</scope>
    <source>
        <strain evidence="7 8">PCC 7203</strain>
    </source>
</reference>
<evidence type="ECO:0000256" key="2">
    <source>
        <dbReference type="ARBA" id="ARBA00022670"/>
    </source>
</evidence>
<sequence>MSQDRLPQNKLTPPIAAKKPQSLILHNDERVDNYYWLREKENSEVIAYLEAENSYTQTMMQHTEVLQEKLYKEMLDRIQETDLSVPYRKDEYYYYSRTEAGKAYPIYCRKKGSLDAAEEILLDQNTLAEGHEFFNIGVLQVSPNHQLLAYSVDTSGAERYTMYFLDLNTSQLYEQSIEDTYYSFAWGNDNCTVFYTKVDDANRPFQLWRHSLDVPIAEDILVYEETDEAFHLSVGKTRSQAYILLELGSMITSEVHYLAANNPTGNFQLIHPRTDGMEYDIEHHSDNFYITTNDEAINFKLMKAPVSSPTKENWETVISHREDVFLLGVSAFSNHLVIYERQRGLPTVRVQKFATGEEYEMTFPEPTYAVYEGNNPEFNTKTLRFNYTSLITPNSVFDFDMETQQRELKKETPVLGGYDRTQYQSEWLMATAEDSVQVPISIVYKKGIQKNGENPLFLTGYGSYGYSYPAAFSSNRLSLLDRGVVFAIAHIRGGSEMGRKWYENGKFLHKKNTFTDFIACAEYLISQGWTNSDRLSISGGSAGGLLMGAVVNLRPDLFKAVIADVPFVDVVTTILDTSLPLTTIEWDEWGNPNDKVYYDYIKSYSPYDNVEAKEYPDLLINAGLNDSRVQYWEPAKWTAKLRELKTDRNVLLLKTNMGAGHGGASGRYESLKETAFDYAFLLDRLGLGSQVKHFTIDGK</sequence>
<evidence type="ECO:0000256" key="3">
    <source>
        <dbReference type="ARBA" id="ARBA00022801"/>
    </source>
</evidence>
<dbReference type="Pfam" id="PF00326">
    <property type="entry name" value="Peptidase_S9"/>
    <property type="match status" value="1"/>
</dbReference>
<evidence type="ECO:0000313" key="8">
    <source>
        <dbReference type="Proteomes" id="UP000010384"/>
    </source>
</evidence>
<dbReference type="HOGENOM" id="CLU_011290_0_2_3"/>
<dbReference type="SUPFAM" id="SSF50993">
    <property type="entry name" value="Peptidase/esterase 'gauge' domain"/>
    <property type="match status" value="1"/>
</dbReference>
<dbReference type="InterPro" id="IPR002470">
    <property type="entry name" value="Peptidase_S9A"/>
</dbReference>
<keyword evidence="8" id="KW-1185">Reference proteome</keyword>
<dbReference type="Gene3D" id="3.40.50.1820">
    <property type="entry name" value="alpha/beta hydrolase"/>
    <property type="match status" value="1"/>
</dbReference>
<dbReference type="eggNOG" id="COG1770">
    <property type="taxonomic scope" value="Bacteria"/>
</dbReference>